<evidence type="ECO:0000313" key="1">
    <source>
        <dbReference type="EMBL" id="AUG87231.1"/>
    </source>
</evidence>
<gene>
    <name evidence="1" type="ORF">SEA_OMAR_47</name>
</gene>
<accession>A0A2H5BLR9</accession>
<dbReference type="Proteomes" id="UP000241892">
    <property type="component" value="Segment"/>
</dbReference>
<organism evidence="1 2">
    <name type="scientific">Streptomyces phage Omar</name>
    <dbReference type="NCBI Taxonomy" id="2059882"/>
    <lineage>
        <taxon>Viruses</taxon>
        <taxon>Duplodnaviria</taxon>
        <taxon>Heunggongvirae</taxon>
        <taxon>Uroviricota</taxon>
        <taxon>Caudoviricetes</taxon>
        <taxon>Arquatrovirinae</taxon>
        <taxon>Omarvirus</taxon>
        <taxon>Omarvirus omar</taxon>
    </lineage>
</organism>
<keyword evidence="2" id="KW-1185">Reference proteome</keyword>
<evidence type="ECO:0000313" key="2">
    <source>
        <dbReference type="Proteomes" id="UP000241892"/>
    </source>
</evidence>
<proteinExistence type="predicted"/>
<sequence>MKVAERAAYRLAEDYYDTRTIEFDDARQEALLILATRPQMVRECLGDEALGYGVLYTRLHQHLVKVVRTDAGRRKRLTPLFDERDGGDA</sequence>
<dbReference type="EMBL" id="MG593802">
    <property type="protein sequence ID" value="AUG87231.1"/>
    <property type="molecule type" value="Genomic_DNA"/>
</dbReference>
<reference evidence="2" key="1">
    <citation type="submission" date="2017-11" db="EMBL/GenBank/DDBJ databases">
        <authorList>
            <person name="Han C.G."/>
        </authorList>
    </citation>
    <scope>NUCLEOTIDE SEQUENCE [LARGE SCALE GENOMIC DNA]</scope>
</reference>
<protein>
    <submittedName>
        <fullName evidence="1">Uncharacterized protein</fullName>
    </submittedName>
</protein>
<name>A0A2H5BLR9_9CAUD</name>